<dbReference type="PROSITE" id="PS50088">
    <property type="entry name" value="ANK_REPEAT"/>
    <property type="match status" value="3"/>
</dbReference>
<keyword evidence="2" id="KW-0040">ANK repeat</keyword>
<dbReference type="Gene3D" id="3.40.50.300">
    <property type="entry name" value="P-loop containing nucleotide triphosphate hydrolases"/>
    <property type="match status" value="1"/>
</dbReference>
<feature type="repeat" description="ANK" evidence="2">
    <location>
        <begin position="770"/>
        <end position="794"/>
    </location>
</feature>
<dbReference type="SMART" id="SM00248">
    <property type="entry name" value="ANK"/>
    <property type="match status" value="4"/>
</dbReference>
<organism evidence="7 8">
    <name type="scientific">Delitschia confertaspora ATCC 74209</name>
    <dbReference type="NCBI Taxonomy" id="1513339"/>
    <lineage>
        <taxon>Eukaryota</taxon>
        <taxon>Fungi</taxon>
        <taxon>Dikarya</taxon>
        <taxon>Ascomycota</taxon>
        <taxon>Pezizomycotina</taxon>
        <taxon>Dothideomycetes</taxon>
        <taxon>Pleosporomycetidae</taxon>
        <taxon>Pleosporales</taxon>
        <taxon>Delitschiaceae</taxon>
        <taxon>Delitschia</taxon>
    </lineage>
</organism>
<dbReference type="Pfam" id="PF24809">
    <property type="entry name" value="DUF7708"/>
    <property type="match status" value="1"/>
</dbReference>
<evidence type="ECO:0000259" key="4">
    <source>
        <dbReference type="Pfam" id="PF22939"/>
    </source>
</evidence>
<dbReference type="Pfam" id="PF22939">
    <property type="entry name" value="WHD_GPIID"/>
    <property type="match status" value="1"/>
</dbReference>
<dbReference type="Gene3D" id="1.25.40.20">
    <property type="entry name" value="Ankyrin repeat-containing domain"/>
    <property type="match status" value="2"/>
</dbReference>
<comment type="caution">
    <text evidence="7">The sequence shown here is derived from an EMBL/GenBank/DDBJ whole genome shotgun (WGS) entry which is preliminary data.</text>
</comment>
<evidence type="ECO:0000313" key="8">
    <source>
        <dbReference type="Proteomes" id="UP000799536"/>
    </source>
</evidence>
<evidence type="ECO:0000313" key="7">
    <source>
        <dbReference type="EMBL" id="KAF2198077.1"/>
    </source>
</evidence>
<evidence type="ECO:0000256" key="3">
    <source>
        <dbReference type="SAM" id="MobiDB-lite"/>
    </source>
</evidence>
<dbReference type="Pfam" id="PF24883">
    <property type="entry name" value="NPHP3_N"/>
    <property type="match status" value="1"/>
</dbReference>
<dbReference type="InterPro" id="IPR054471">
    <property type="entry name" value="GPIID_WHD"/>
</dbReference>
<feature type="domain" description="GPI inositol-deacylase winged helix" evidence="4">
    <location>
        <begin position="524"/>
        <end position="598"/>
    </location>
</feature>
<gene>
    <name evidence="7" type="ORF">GQ43DRAFT_458101</name>
</gene>
<evidence type="ECO:0000256" key="2">
    <source>
        <dbReference type="PROSITE-ProRule" id="PRU00023"/>
    </source>
</evidence>
<feature type="compositionally biased region" description="Basic and acidic residues" evidence="3">
    <location>
        <begin position="988"/>
        <end position="997"/>
    </location>
</feature>
<feature type="repeat" description="ANK" evidence="2">
    <location>
        <begin position="804"/>
        <end position="826"/>
    </location>
</feature>
<evidence type="ECO:0000256" key="1">
    <source>
        <dbReference type="ARBA" id="ARBA00022737"/>
    </source>
</evidence>
<protein>
    <recommendedName>
        <fullName evidence="9">NACHT domain-containing protein</fullName>
    </recommendedName>
</protein>
<proteinExistence type="predicted"/>
<feature type="domain" description="DUF7708" evidence="5">
    <location>
        <begin position="73"/>
        <end position="199"/>
    </location>
</feature>
<dbReference type="InterPro" id="IPR056884">
    <property type="entry name" value="NPHP3-like_N"/>
</dbReference>
<sequence length="997" mass="111713">MSLVQNVGRLKPEIRLAQAVSAFEADLTSQQKASFRTYKSQSRDSPPDLTDAMRLTAEIDRNASGRRCVGPRLTNFLEAVQQYAALGDVIVGGSQNIVACGVWSLVRISLQMIANYSSYIEKLSLLLMTVGRSAPRYRTVALLYPQSRNLQSYLSEYFIVVVRLCHKLLNFTQKSTFGQVTSSLKEVNLQMAKRIEEEARENWQFRTLSAKLSKSTSLQQKLATKLRVLDSCSKYDYDTAWKQIRKAGKATLLQSNTKYQDWKNRPGSCTLIYTGKLGSGKSILLANIVDDIHLHVDKSKATVAYFFCRYDIPESMKAQTVIGSLARQLLRPLVDLTKTAELLDTSLAPAPDFETLMSLLDCVLPPTYRAYFVLDGLDEWDPPEKDVLIKQLQVLQSFVSINLCVSLRLDNTLISETKRFTGPSVTSIPADNPDIRTYIEEELENHLETRKLVVGNPSIILEIRDALLNGSQGMFLWVALQIQSLCTMRTDEDIRKALSDLPRDLWETFSPILQRSERIGMAYQRPILEFMIAARRPLTTEELREALSVVSGDAIWDLSKLPNDIYSTLTCCGCLLLVDEDELTVRFVHHSVRQFLLKGFNIKQFLFKGFTDAENIPITAVRSTRRMADSIITYLSYNVFETQLSTLVVPKMNAAPLPSRIIESTCGSSNTARRLALSLLKSRKQAEFDIAKTVQEISKRSDNPVTQFHFVNYAKSYWFFHVPFMSEDVPVLRSMLLKLFERKYIEGKTLLSWAAANGLTGVVNVNPEYNDRTPLAVAAELGHTRIVELLLQTGKAAINRKDRDGHIPLGLAVKNGHEEIVELLLDAEKAAGEIRTDLDYRDEDGLSLLWHATTGGFNIHFKHPTSGQSLLGEAAERGHEGVVKTLLDTQQSSTPLFTGGSWVDTTDSKGQTPLLYAVRSRHEAIVKLLLEAGARVDVEDKRGDAPISYVKAAEPEGIINMLLSAQKDMMRKDAKYRSRASTQTLQGDADRLGAKGL</sequence>
<dbReference type="SUPFAM" id="SSF48403">
    <property type="entry name" value="Ankyrin repeat"/>
    <property type="match status" value="1"/>
</dbReference>
<keyword evidence="1" id="KW-0677">Repeat</keyword>
<feature type="domain" description="Nephrocystin 3-like N-terminal" evidence="6">
    <location>
        <begin position="253"/>
        <end position="404"/>
    </location>
</feature>
<dbReference type="InterPro" id="IPR002110">
    <property type="entry name" value="Ankyrin_rpt"/>
</dbReference>
<dbReference type="OrthoDB" id="7464126at2759"/>
<dbReference type="InterPro" id="IPR056125">
    <property type="entry name" value="DUF7708"/>
</dbReference>
<evidence type="ECO:0000259" key="6">
    <source>
        <dbReference type="Pfam" id="PF24883"/>
    </source>
</evidence>
<reference evidence="7" key="1">
    <citation type="journal article" date="2020" name="Stud. Mycol.">
        <title>101 Dothideomycetes genomes: a test case for predicting lifestyles and emergence of pathogens.</title>
        <authorList>
            <person name="Haridas S."/>
            <person name="Albert R."/>
            <person name="Binder M."/>
            <person name="Bloem J."/>
            <person name="Labutti K."/>
            <person name="Salamov A."/>
            <person name="Andreopoulos B."/>
            <person name="Baker S."/>
            <person name="Barry K."/>
            <person name="Bills G."/>
            <person name="Bluhm B."/>
            <person name="Cannon C."/>
            <person name="Castanera R."/>
            <person name="Culley D."/>
            <person name="Daum C."/>
            <person name="Ezra D."/>
            <person name="Gonzalez J."/>
            <person name="Henrissat B."/>
            <person name="Kuo A."/>
            <person name="Liang C."/>
            <person name="Lipzen A."/>
            <person name="Lutzoni F."/>
            <person name="Magnuson J."/>
            <person name="Mondo S."/>
            <person name="Nolan M."/>
            <person name="Ohm R."/>
            <person name="Pangilinan J."/>
            <person name="Park H.-J."/>
            <person name="Ramirez L."/>
            <person name="Alfaro M."/>
            <person name="Sun H."/>
            <person name="Tritt A."/>
            <person name="Yoshinaga Y."/>
            <person name="Zwiers L.-H."/>
            <person name="Turgeon B."/>
            <person name="Goodwin S."/>
            <person name="Spatafora J."/>
            <person name="Crous P."/>
            <person name="Grigoriev I."/>
        </authorList>
    </citation>
    <scope>NUCLEOTIDE SEQUENCE</scope>
    <source>
        <strain evidence="7">ATCC 74209</strain>
    </source>
</reference>
<feature type="repeat" description="ANK" evidence="2">
    <location>
        <begin position="909"/>
        <end position="941"/>
    </location>
</feature>
<feature type="region of interest" description="Disordered" evidence="3">
    <location>
        <begin position="977"/>
        <end position="997"/>
    </location>
</feature>
<dbReference type="PANTHER" id="PTHR10039">
    <property type="entry name" value="AMELOGENIN"/>
    <property type="match status" value="1"/>
</dbReference>
<dbReference type="AlphaFoldDB" id="A0A9P4JER4"/>
<dbReference type="EMBL" id="ML994173">
    <property type="protein sequence ID" value="KAF2198077.1"/>
    <property type="molecule type" value="Genomic_DNA"/>
</dbReference>
<dbReference type="Proteomes" id="UP000799536">
    <property type="component" value="Unassembled WGS sequence"/>
</dbReference>
<dbReference type="PANTHER" id="PTHR10039:SF10">
    <property type="entry name" value="NACHT DOMAIN-CONTAINING PROTEIN"/>
    <property type="match status" value="1"/>
</dbReference>
<evidence type="ECO:0000259" key="5">
    <source>
        <dbReference type="Pfam" id="PF24809"/>
    </source>
</evidence>
<dbReference type="InterPro" id="IPR036770">
    <property type="entry name" value="Ankyrin_rpt-contain_sf"/>
</dbReference>
<dbReference type="InterPro" id="IPR027417">
    <property type="entry name" value="P-loop_NTPase"/>
</dbReference>
<dbReference type="PROSITE" id="PS50297">
    <property type="entry name" value="ANK_REP_REGION"/>
    <property type="match status" value="3"/>
</dbReference>
<evidence type="ECO:0008006" key="9">
    <source>
        <dbReference type="Google" id="ProtNLM"/>
    </source>
</evidence>
<dbReference type="Pfam" id="PF12796">
    <property type="entry name" value="Ank_2"/>
    <property type="match status" value="2"/>
</dbReference>
<keyword evidence="8" id="KW-1185">Reference proteome</keyword>
<name>A0A9P4JER4_9PLEO</name>
<accession>A0A9P4JER4</accession>